<protein>
    <recommendedName>
        <fullName evidence="1">SMP-30/Gluconolactonase/LRE-like region domain-containing protein</fullName>
    </recommendedName>
</protein>
<evidence type="ECO:0000259" key="1">
    <source>
        <dbReference type="Pfam" id="PF08450"/>
    </source>
</evidence>
<dbReference type="Pfam" id="PF08450">
    <property type="entry name" value="SGL"/>
    <property type="match status" value="1"/>
</dbReference>
<feature type="domain" description="SMP-30/Gluconolactonase/LRE-like region" evidence="1">
    <location>
        <begin position="95"/>
        <end position="273"/>
    </location>
</feature>
<evidence type="ECO:0000313" key="2">
    <source>
        <dbReference type="EMBL" id="SUZ98021.1"/>
    </source>
</evidence>
<dbReference type="PANTHER" id="PTHR47572">
    <property type="entry name" value="LIPOPROTEIN-RELATED"/>
    <property type="match status" value="1"/>
</dbReference>
<dbReference type="AlphaFoldDB" id="A0A381S3Y5"/>
<sequence>MPITSIFHKGLGEPEAPVLLSDGSWGVVEMSPETGCVSVISRDGLIKDVVAKTGRPNGMVVDSHGTLWVAESMNPPSLKKVELSGSSESIITGGDGVEFLFPNDLAFGPDGALYMTDSGVSRPVFQQARETGRLNSKIDGKVFRIDLASRSAIVLDDGLQFANGLAFGLDDALYVTTTLNGLVYRYDWKHDGTLGPREEFTDLVDRNQGSSFIGGDGLAVGMNGFLYCAVVGQGDVTVVDTDGRVVERIIVGGDQPTNVAFGPRDSGDLYVTVKDAGTFERYKIGIAGLPLHLSIV</sequence>
<reference evidence="2" key="1">
    <citation type="submission" date="2018-05" db="EMBL/GenBank/DDBJ databases">
        <authorList>
            <person name="Lanie J.A."/>
            <person name="Ng W.-L."/>
            <person name="Kazmierczak K.M."/>
            <person name="Andrzejewski T.M."/>
            <person name="Davidsen T.M."/>
            <person name="Wayne K.J."/>
            <person name="Tettelin H."/>
            <person name="Glass J.I."/>
            <person name="Rusch D."/>
            <person name="Podicherti R."/>
            <person name="Tsui H.-C.T."/>
            <person name="Winkler M.E."/>
        </authorList>
    </citation>
    <scope>NUCLEOTIDE SEQUENCE</scope>
</reference>
<organism evidence="2">
    <name type="scientific">marine metagenome</name>
    <dbReference type="NCBI Taxonomy" id="408172"/>
    <lineage>
        <taxon>unclassified sequences</taxon>
        <taxon>metagenomes</taxon>
        <taxon>ecological metagenomes</taxon>
    </lineage>
</organism>
<gene>
    <name evidence="2" type="ORF">METZ01_LOCUS50875</name>
</gene>
<dbReference type="EMBL" id="UINC01002564">
    <property type="protein sequence ID" value="SUZ98021.1"/>
    <property type="molecule type" value="Genomic_DNA"/>
</dbReference>
<dbReference type="InterPro" id="IPR051262">
    <property type="entry name" value="SMP-30/CGR1_Lactonase"/>
</dbReference>
<dbReference type="Gene3D" id="2.120.10.30">
    <property type="entry name" value="TolB, C-terminal domain"/>
    <property type="match status" value="1"/>
</dbReference>
<accession>A0A381S3Y5</accession>
<dbReference type="InterPro" id="IPR013658">
    <property type="entry name" value="SGL"/>
</dbReference>
<dbReference type="PANTHER" id="PTHR47572:SF5">
    <property type="entry name" value="BLR2277 PROTEIN"/>
    <property type="match status" value="1"/>
</dbReference>
<dbReference type="InterPro" id="IPR011042">
    <property type="entry name" value="6-blade_b-propeller_TolB-like"/>
</dbReference>
<dbReference type="SUPFAM" id="SSF63829">
    <property type="entry name" value="Calcium-dependent phosphotriesterase"/>
    <property type="match status" value="1"/>
</dbReference>
<name>A0A381S3Y5_9ZZZZ</name>
<proteinExistence type="predicted"/>